<reference evidence="3 4" key="1">
    <citation type="journal article" date="2018" name="PLoS ONE">
        <title>The draft genome of Kipferlia bialata reveals reductive genome evolution in fornicate parasites.</title>
        <authorList>
            <person name="Tanifuji G."/>
            <person name="Takabayashi S."/>
            <person name="Kume K."/>
            <person name="Takagi M."/>
            <person name="Nakayama T."/>
            <person name="Kamikawa R."/>
            <person name="Inagaki Y."/>
            <person name="Hashimoto T."/>
        </authorList>
    </citation>
    <scope>NUCLEOTIDE SEQUENCE [LARGE SCALE GENOMIC DNA]</scope>
    <source>
        <strain evidence="3">NY0173</strain>
    </source>
</reference>
<feature type="compositionally biased region" description="Basic and acidic residues" evidence="1">
    <location>
        <begin position="230"/>
        <end position="246"/>
    </location>
</feature>
<organism evidence="3 4">
    <name type="scientific">Kipferlia bialata</name>
    <dbReference type="NCBI Taxonomy" id="797122"/>
    <lineage>
        <taxon>Eukaryota</taxon>
        <taxon>Metamonada</taxon>
        <taxon>Carpediemonas-like organisms</taxon>
        <taxon>Kipferlia</taxon>
    </lineage>
</organism>
<dbReference type="GO" id="GO:0005874">
    <property type="term" value="C:microtubule"/>
    <property type="evidence" value="ECO:0007669"/>
    <property type="project" value="TreeGrafter"/>
</dbReference>
<dbReference type="InterPro" id="IPR001752">
    <property type="entry name" value="Kinesin_motor_dom"/>
</dbReference>
<feature type="compositionally biased region" description="Basic and acidic residues" evidence="1">
    <location>
        <begin position="275"/>
        <end position="294"/>
    </location>
</feature>
<dbReference type="GO" id="GO:0003777">
    <property type="term" value="F:microtubule motor activity"/>
    <property type="evidence" value="ECO:0007669"/>
    <property type="project" value="InterPro"/>
</dbReference>
<dbReference type="AlphaFoldDB" id="A0A9K3CQZ9"/>
<dbReference type="EMBL" id="BDIP01000252">
    <property type="protein sequence ID" value="GIQ80842.1"/>
    <property type="molecule type" value="Genomic_DNA"/>
</dbReference>
<dbReference type="GO" id="GO:0005871">
    <property type="term" value="C:kinesin complex"/>
    <property type="evidence" value="ECO:0007669"/>
    <property type="project" value="TreeGrafter"/>
</dbReference>
<keyword evidence="4" id="KW-1185">Reference proteome</keyword>
<dbReference type="GO" id="GO:0016887">
    <property type="term" value="F:ATP hydrolysis activity"/>
    <property type="evidence" value="ECO:0007669"/>
    <property type="project" value="TreeGrafter"/>
</dbReference>
<dbReference type="PANTHER" id="PTHR24115">
    <property type="entry name" value="KINESIN-RELATED"/>
    <property type="match status" value="1"/>
</dbReference>
<dbReference type="Pfam" id="PF00225">
    <property type="entry name" value="Kinesin"/>
    <property type="match status" value="1"/>
</dbReference>
<dbReference type="InterPro" id="IPR027417">
    <property type="entry name" value="P-loop_NTPase"/>
</dbReference>
<dbReference type="SUPFAM" id="SSF52540">
    <property type="entry name" value="P-loop containing nucleoside triphosphate hydrolases"/>
    <property type="match status" value="1"/>
</dbReference>
<feature type="region of interest" description="Disordered" evidence="1">
    <location>
        <begin position="171"/>
        <end position="307"/>
    </location>
</feature>
<protein>
    <recommendedName>
        <fullName evidence="2">Kinesin motor domain-containing protein</fullName>
    </recommendedName>
</protein>
<feature type="compositionally biased region" description="Basic and acidic residues" evidence="1">
    <location>
        <begin position="421"/>
        <end position="439"/>
    </location>
</feature>
<sequence length="568" mass="63117">MSGHALSILDGWLDTLVARHVTENEASLRKSPMSRSRMPTPPPLGHLLVYARPQGGEGELVLAELGSGRANSDGLSALSRVLSSLSGKRTPVRESSLTKALAPALLSGARVAFCLSISPSARSIPQTLLLLQYAQRVRNAKLRAPTHGDSGPAVGTRSVVALQRALRAEKARHARQVREVIAKQEREDQEREREEEAERYPSDSPVSGRAGERGRGGETAQDGLLSAMRILEHKRERESGKAERESVTPTKRNRSATGKERDGSTPQGQRNRNRRERERERDGKDRDRDGRDSCEETAASISLSDPNNVQPAQIASLYASLLQIYRATSALVHALETARGQDRVDDVCDAATEEIDDYYADIAASEVYNECYDLIDDILEDREDLGTPPLLDIGQVVRRILGGPLFPKAMVTVHSTPGATEQREREKEKEKERDRETERVVSPPKSVSFGLSFPPIEVFETEAALCSTVTRISQAIRDHIRWIAHSLYRVKKTSQRLHSEAEAFAGFRDQHIKDSEQWLTLYAKLVSSNDALEDDVYRDRERLRHVRAAKALSAPIPEAHPPLPFHQS</sequence>
<dbReference type="PANTHER" id="PTHR24115:SF1004">
    <property type="entry name" value="KINESIN-LIKE PROTEIN KIF15"/>
    <property type="match status" value="1"/>
</dbReference>
<dbReference type="Gene3D" id="3.40.850.10">
    <property type="entry name" value="Kinesin motor domain"/>
    <property type="match status" value="1"/>
</dbReference>
<dbReference type="GO" id="GO:0008017">
    <property type="term" value="F:microtubule binding"/>
    <property type="evidence" value="ECO:0007669"/>
    <property type="project" value="InterPro"/>
</dbReference>
<evidence type="ECO:0000256" key="1">
    <source>
        <dbReference type="SAM" id="MobiDB-lite"/>
    </source>
</evidence>
<feature type="region of interest" description="Disordered" evidence="1">
    <location>
        <begin position="412"/>
        <end position="441"/>
    </location>
</feature>
<name>A0A9K3CQZ9_9EUKA</name>
<dbReference type="GO" id="GO:0007018">
    <property type="term" value="P:microtubule-based movement"/>
    <property type="evidence" value="ECO:0007669"/>
    <property type="project" value="InterPro"/>
</dbReference>
<gene>
    <name evidence="3" type="ORF">KIPB_001708</name>
</gene>
<dbReference type="InterPro" id="IPR036961">
    <property type="entry name" value="Kinesin_motor_dom_sf"/>
</dbReference>
<feature type="compositionally biased region" description="Basic and acidic residues" evidence="1">
    <location>
        <begin position="171"/>
        <end position="201"/>
    </location>
</feature>
<evidence type="ECO:0000313" key="3">
    <source>
        <dbReference type="EMBL" id="GIQ80842.1"/>
    </source>
</evidence>
<comment type="caution">
    <text evidence="3">The sequence shown here is derived from an EMBL/GenBank/DDBJ whole genome shotgun (WGS) entry which is preliminary data.</text>
</comment>
<evidence type="ECO:0000313" key="4">
    <source>
        <dbReference type="Proteomes" id="UP000265618"/>
    </source>
</evidence>
<dbReference type="Proteomes" id="UP000265618">
    <property type="component" value="Unassembled WGS sequence"/>
</dbReference>
<dbReference type="InterPro" id="IPR027640">
    <property type="entry name" value="Kinesin-like_fam"/>
</dbReference>
<accession>A0A9K3CQZ9</accession>
<dbReference type="GO" id="GO:0005524">
    <property type="term" value="F:ATP binding"/>
    <property type="evidence" value="ECO:0007669"/>
    <property type="project" value="InterPro"/>
</dbReference>
<feature type="domain" description="Kinesin motor" evidence="2">
    <location>
        <begin position="72"/>
        <end position="139"/>
    </location>
</feature>
<evidence type="ECO:0000259" key="2">
    <source>
        <dbReference type="Pfam" id="PF00225"/>
    </source>
</evidence>
<proteinExistence type="predicted"/>